<evidence type="ECO:0008006" key="3">
    <source>
        <dbReference type="Google" id="ProtNLM"/>
    </source>
</evidence>
<dbReference type="SUPFAM" id="SSF52402">
    <property type="entry name" value="Adenine nucleotide alpha hydrolases-like"/>
    <property type="match status" value="1"/>
</dbReference>
<comment type="caution">
    <text evidence="1">The sequence shown here is derived from an EMBL/GenBank/DDBJ whole genome shotgun (WGS) entry which is preliminary data.</text>
</comment>
<evidence type="ECO:0000313" key="2">
    <source>
        <dbReference type="Proteomes" id="UP000294865"/>
    </source>
</evidence>
<dbReference type="InterPro" id="IPR014729">
    <property type="entry name" value="Rossmann-like_a/b/a_fold"/>
</dbReference>
<gene>
    <name evidence="1" type="ORF">ETI04_06335</name>
</gene>
<sequence length="592" mass="69625">MTENQIHKAFLITKENVSSEHLTEQYSLNNGYKLYTSKDLKISLYETASAYTYLLGYAYNIEIPYVTPYEILKRIATEDLTSHSYSINNLNGSFVIIKSTPENIEIFSDAAGFRSPYYTSELNVVSSHDKLIGDIFGHKKIFDKINTLDNSRYEDVYKLVPSNKLTIENDTERIFPNTEMKTYSYQEILSEMKKHVKNLNLTLNKVNNKLLVGITGGIDSKCTLALTKSMRNPVKTFTYMKDIYSIQEKRARNIYKNDKIIVNRLVKNINLDHEYIEFNVNDVDPEYSRNMFEITGTTFNHPIAEIFENKYKNEEEDVLQFRSVIFSNAKFDYSKSYLTKQMSIDDIYEYLQNKMLKEYSYETAVTASDEYFKRTKTNVETNDFIELLDIIHIDSRMGNWHSQLIKETDRVMDFFNYLNDRKTLNLLLQLPIEIRRNHLFHKDLINTYWPILNFFQENGTNTLFELERDRIIENIENESGIVFKENMSLEINNNNLTLMPLVDLNDTNSLEYQFELKREKESELYSSYSNEKGRNYIEVIIQDEQQQIEKLDIVDLSKGYPIKESVKYLITINYLKPQVTASWVKAGTLYVK</sequence>
<proteinExistence type="predicted"/>
<name>A0A4R6C653_9STAP</name>
<accession>A0A4R6C653</accession>
<dbReference type="RefSeq" id="WP_133419642.1">
    <property type="nucleotide sequence ID" value="NZ_SDQG01000002.1"/>
</dbReference>
<dbReference type="Gene3D" id="3.40.50.620">
    <property type="entry name" value="HUPs"/>
    <property type="match status" value="1"/>
</dbReference>
<dbReference type="EMBL" id="SDQG01000002">
    <property type="protein sequence ID" value="TDM17515.1"/>
    <property type="molecule type" value="Genomic_DNA"/>
</dbReference>
<reference evidence="1 2" key="1">
    <citation type="submission" date="2019-01" db="EMBL/GenBank/DDBJ databases">
        <title>Draft genome sequences of Macrococcus caseolyticus, Macrococcus canis, Macrococcus bohemicus and Macrococcus goetzii.</title>
        <authorList>
            <person name="Mazhar S."/>
            <person name="Altermann E."/>
            <person name="Hill C."/>
            <person name="Mcauliffe O."/>
        </authorList>
    </citation>
    <scope>NUCLEOTIDE SEQUENCE [LARGE SCALE GENOMIC DNA]</scope>
    <source>
        <strain evidence="1 2">DPC7162</strain>
    </source>
</reference>
<evidence type="ECO:0000313" key="1">
    <source>
        <dbReference type="EMBL" id="TDM17515.1"/>
    </source>
</evidence>
<protein>
    <recommendedName>
        <fullName evidence="3">Asparagine synthetase domain-containing protein</fullName>
    </recommendedName>
</protein>
<dbReference type="AlphaFoldDB" id="A0A4R6C653"/>
<organism evidence="1 2">
    <name type="scientific">Macrococcoides canis</name>
    <dbReference type="NCBI Taxonomy" id="1855823"/>
    <lineage>
        <taxon>Bacteria</taxon>
        <taxon>Bacillati</taxon>
        <taxon>Bacillota</taxon>
        <taxon>Bacilli</taxon>
        <taxon>Bacillales</taxon>
        <taxon>Staphylococcaceae</taxon>
        <taxon>Macrococcoides</taxon>
    </lineage>
</organism>
<dbReference type="Proteomes" id="UP000294865">
    <property type="component" value="Unassembled WGS sequence"/>
</dbReference>